<comment type="caution">
    <text evidence="2">The sequence shown here is derived from an EMBL/GenBank/DDBJ whole genome shotgun (WGS) entry which is preliminary data.</text>
</comment>
<organism evidence="2 3">
    <name type="scientific">Botrytis tulipae</name>
    <dbReference type="NCBI Taxonomy" id="87230"/>
    <lineage>
        <taxon>Eukaryota</taxon>
        <taxon>Fungi</taxon>
        <taxon>Dikarya</taxon>
        <taxon>Ascomycota</taxon>
        <taxon>Pezizomycotina</taxon>
        <taxon>Leotiomycetes</taxon>
        <taxon>Helotiales</taxon>
        <taxon>Sclerotiniaceae</taxon>
        <taxon>Botrytis</taxon>
    </lineage>
</organism>
<evidence type="ECO:0000313" key="2">
    <source>
        <dbReference type="EMBL" id="TGO07737.1"/>
    </source>
</evidence>
<dbReference type="Proteomes" id="UP000297777">
    <property type="component" value="Unassembled WGS sequence"/>
</dbReference>
<evidence type="ECO:0000256" key="1">
    <source>
        <dbReference type="SAM" id="MobiDB-lite"/>
    </source>
</evidence>
<accession>A0A4Z1EEM2</accession>
<dbReference type="AlphaFoldDB" id="A0A4Z1EEM2"/>
<dbReference type="OrthoDB" id="3556259at2759"/>
<proteinExistence type="predicted"/>
<evidence type="ECO:0000313" key="3">
    <source>
        <dbReference type="Proteomes" id="UP000297777"/>
    </source>
</evidence>
<reference evidence="2 3" key="1">
    <citation type="submission" date="2017-12" db="EMBL/GenBank/DDBJ databases">
        <title>Comparative genomics of Botrytis spp.</title>
        <authorList>
            <person name="Valero-Jimenez C.A."/>
            <person name="Tapia P."/>
            <person name="Veloso J."/>
            <person name="Silva-Moreno E."/>
            <person name="Staats M."/>
            <person name="Valdes J.H."/>
            <person name="Van Kan J.A.L."/>
        </authorList>
    </citation>
    <scope>NUCLEOTIDE SEQUENCE [LARGE SCALE GENOMIC DNA]</scope>
    <source>
        <strain evidence="2 3">Bt9001</strain>
    </source>
</reference>
<feature type="region of interest" description="Disordered" evidence="1">
    <location>
        <begin position="1"/>
        <end position="26"/>
    </location>
</feature>
<name>A0A4Z1EEM2_9HELO</name>
<keyword evidence="3" id="KW-1185">Reference proteome</keyword>
<dbReference type="EMBL" id="PQXH01000250">
    <property type="protein sequence ID" value="TGO07737.1"/>
    <property type="molecule type" value="Genomic_DNA"/>
</dbReference>
<sequence length="251" mass="28820">MSKQAGDLPISRGLSGGVESKQRKDVPEDLIQSIQVEVFEGDQSPPRMFKWKGIRYIDNNDRTEAKARIPDESKTIIEYISLLNEPKQDNAEHFKLGRVLFEYKPKVDWTLRNSVVMLNQWRQTMLLRTSGVPLEGREPGLSFTFPWSSEEKCKLGNIIIKHMDELSLRNGDVSGVDFSSVTKEFNDTLGVYRTKNQIKKLVANNDPRALKDDYIMEQNEIKREIEVTNATAAVYAFSKKKLRISSFDEDQ</sequence>
<protein>
    <submittedName>
        <fullName evidence="2">Uncharacterized protein</fullName>
    </submittedName>
</protein>
<gene>
    <name evidence="2" type="ORF">BTUL_0250g00080</name>
</gene>